<proteinExistence type="predicted"/>
<dbReference type="AlphaFoldDB" id="A0A3G9IZG8"/>
<name>A0A3G9IZG8_9BACL</name>
<protein>
    <recommendedName>
        <fullName evidence="1">Rhamnogalacturonase A/B/Epimerase-like pectate lyase domain-containing protein</fullName>
    </recommendedName>
</protein>
<evidence type="ECO:0000313" key="3">
    <source>
        <dbReference type="Proteomes" id="UP000275368"/>
    </source>
</evidence>
<accession>A0A3G9IZG8</accession>
<reference evidence="2 3" key="1">
    <citation type="submission" date="2018-11" db="EMBL/GenBank/DDBJ databases">
        <title>Complete genome sequence of Paenibacillus baekrokdamisoli strain KCTC 33723.</title>
        <authorList>
            <person name="Kang S.W."/>
            <person name="Lee K.C."/>
            <person name="Kim K.K."/>
            <person name="Kim J.S."/>
            <person name="Kim D.S."/>
            <person name="Ko S.H."/>
            <person name="Yang S.H."/>
            <person name="Lee J.S."/>
        </authorList>
    </citation>
    <scope>NUCLEOTIDE SEQUENCE [LARGE SCALE GENOMIC DNA]</scope>
    <source>
        <strain evidence="2 3">KCTC 33723</strain>
    </source>
</reference>
<feature type="domain" description="Rhamnogalacturonase A/B/Epimerase-like pectate lyase" evidence="1">
    <location>
        <begin position="254"/>
        <end position="313"/>
    </location>
</feature>
<dbReference type="RefSeq" id="WP_164522985.1">
    <property type="nucleotide sequence ID" value="NZ_AP019308.1"/>
</dbReference>
<dbReference type="InterPro" id="IPR011050">
    <property type="entry name" value="Pectin_lyase_fold/virulence"/>
</dbReference>
<keyword evidence="3" id="KW-1185">Reference proteome</keyword>
<evidence type="ECO:0000259" key="1">
    <source>
        <dbReference type="Pfam" id="PF12708"/>
    </source>
</evidence>
<dbReference type="InterPro" id="IPR024535">
    <property type="entry name" value="RHGA/B-epi-like_pectate_lyase"/>
</dbReference>
<dbReference type="SUPFAM" id="SSF51126">
    <property type="entry name" value="Pectin lyase-like"/>
    <property type="match status" value="2"/>
</dbReference>
<gene>
    <name evidence="2" type="ORF">Back11_50170</name>
</gene>
<dbReference type="KEGG" id="pbk:Back11_50170"/>
<dbReference type="EMBL" id="AP019308">
    <property type="protein sequence ID" value="BBH23672.1"/>
    <property type="molecule type" value="Genomic_DNA"/>
</dbReference>
<feature type="domain" description="Rhamnogalacturonase A/B/Epimerase-like pectate lyase" evidence="1">
    <location>
        <begin position="702"/>
        <end position="766"/>
    </location>
</feature>
<dbReference type="Pfam" id="PF12708">
    <property type="entry name" value="Pect-lyase_RHGA_epim"/>
    <property type="match status" value="2"/>
</dbReference>
<sequence>MNRSTKKVGSLVTFLLFMLSIFANLLFFSQNASASTKFEATWNTGSSYGLTNTLDFPLANVTGYSGSGLPQANQAASGTQGITAHQGNGYLQVAGKDTSTTANSYAYHRIYEKVNITVMSGMHMKYWVYHYAHTTTSPHMGFDLLFSDGTYLRDLGLLDSNGASFHPANRNEAMNQWVQVDVDLSPLAGKVIQRIVVAYDDNVNANTGQYVSYFDDFTLETATAAATTNPRTLTPVNSTDDLVVYTVNATEAPYSADNTGVNDAAPAIQSALNACFSQGGGVVWLPAGKYRMDTNIVIPNHCTLRGDWRDPDSGSGNYGTVIMAYYGANMTKSDPGLIQIAASGGVKGLTVFYPNQDIANVTPYAYTFEIFGDSTVGGYNGYMSSSIQNVTMLNSYRGIIAGYRSTHELHEIRNVKGTALNNAIALYNSADVGKVNQVKFKSDYWSGMDLTQFAGYSLKPTDSQVTAYTRANGTGLEIGDLEWSQMNDVALNDYNIGIHIVPGVRAVGYTPFSGMMYGMSVLNSHIGLLVDPQIGGRDSLDTRVGLTISNSTIKANQGIDPVAVKIQNNNGASIIFNTCTIGGGALNAVQLLGNTMASFHNTTFDSWTDTYAISASGGTLILEGSTFVPVLSATKKGANLQAGLSSAAILGSVISPAGSANLVANNAPLADVTRNDSLVFATHGVGAYLAKSSLPRPTNSNFYNVKDYGAAGTTANANPTVDDTAAFNAALAAAAAAGGGTVYVPPGIYRIDGHLTVGANVQLRGSDDIPHRAAVYGSATGSILYAYEGRGTSTPDTDAPLILLNGNNSGVRGLSINYPDQATDSAANIAAYPWAIRGAGDGVYAFDIGFVNAYKGVYLGSGGTADNHYINQVVGTVLREGIRIENSSVGWIEDNLFNITGWGRAYGMPNQLNEVTTMFPVAGTYTKTNLKAYTVNNSALDERMINNFVYSSQAGFTYWGNAHATAINSAHDGGIYLIDSQGSAVLNMINLQGCGCGNGGNAINIGGGTVNLFNVLTMEAYGKAISQTGGSLTLQGAAFHHGLATVSGGTVVMNGVLFRDSGTDVTLTGSTTATLIGNIGGNGFNISGASTNSNNIRR</sequence>
<organism evidence="2 3">
    <name type="scientific">Paenibacillus baekrokdamisoli</name>
    <dbReference type="NCBI Taxonomy" id="1712516"/>
    <lineage>
        <taxon>Bacteria</taxon>
        <taxon>Bacillati</taxon>
        <taxon>Bacillota</taxon>
        <taxon>Bacilli</taxon>
        <taxon>Bacillales</taxon>
        <taxon>Paenibacillaceae</taxon>
        <taxon>Paenibacillus</taxon>
    </lineage>
</organism>
<dbReference type="Proteomes" id="UP000275368">
    <property type="component" value="Chromosome"/>
</dbReference>
<dbReference type="InterPro" id="IPR012334">
    <property type="entry name" value="Pectin_lyas_fold"/>
</dbReference>
<dbReference type="Gene3D" id="2.160.20.10">
    <property type="entry name" value="Single-stranded right-handed beta-helix, Pectin lyase-like"/>
    <property type="match status" value="2"/>
</dbReference>
<evidence type="ECO:0000313" key="2">
    <source>
        <dbReference type="EMBL" id="BBH23672.1"/>
    </source>
</evidence>